<keyword evidence="2" id="KW-0378">Hydrolase</keyword>
<dbReference type="Proteomes" id="UP000620559">
    <property type="component" value="Unassembled WGS sequence"/>
</dbReference>
<feature type="domain" description="Putative restriction endonuclease" evidence="1">
    <location>
        <begin position="39"/>
        <end position="186"/>
    </location>
</feature>
<organism evidence="2 3">
    <name type="scientific">Plectonema cf. radiosum LEGE 06105</name>
    <dbReference type="NCBI Taxonomy" id="945769"/>
    <lineage>
        <taxon>Bacteria</taxon>
        <taxon>Bacillati</taxon>
        <taxon>Cyanobacteriota</taxon>
        <taxon>Cyanophyceae</taxon>
        <taxon>Oscillatoriophycideae</taxon>
        <taxon>Oscillatoriales</taxon>
        <taxon>Microcoleaceae</taxon>
        <taxon>Plectonema</taxon>
    </lineage>
</organism>
<dbReference type="RefSeq" id="WP_193920746.1">
    <property type="nucleotide sequence ID" value="NZ_JADEWL010000038.1"/>
</dbReference>
<evidence type="ECO:0000259" key="1">
    <source>
        <dbReference type="Pfam" id="PF05685"/>
    </source>
</evidence>
<dbReference type="PANTHER" id="PTHR47152:SF4">
    <property type="entry name" value="SLR0445 PROTEIN"/>
    <property type="match status" value="1"/>
</dbReference>
<dbReference type="Gene3D" id="3.90.1570.10">
    <property type="entry name" value="tt1808, chain A"/>
    <property type="match status" value="1"/>
</dbReference>
<dbReference type="EMBL" id="JADEWL010000038">
    <property type="protein sequence ID" value="MBE9213645.1"/>
    <property type="molecule type" value="Genomic_DNA"/>
</dbReference>
<proteinExistence type="predicted"/>
<dbReference type="Pfam" id="PF05685">
    <property type="entry name" value="Uma2"/>
    <property type="match status" value="1"/>
</dbReference>
<dbReference type="InterPro" id="IPR011335">
    <property type="entry name" value="Restrct_endonuc-II-like"/>
</dbReference>
<name>A0A8J7F2M7_9CYAN</name>
<evidence type="ECO:0000313" key="2">
    <source>
        <dbReference type="EMBL" id="MBE9213645.1"/>
    </source>
</evidence>
<dbReference type="GO" id="GO:0004519">
    <property type="term" value="F:endonuclease activity"/>
    <property type="evidence" value="ECO:0007669"/>
    <property type="project" value="UniProtKB-KW"/>
</dbReference>
<comment type="caution">
    <text evidence="2">The sequence shown here is derived from an EMBL/GenBank/DDBJ whole genome shotgun (WGS) entry which is preliminary data.</text>
</comment>
<evidence type="ECO:0000313" key="3">
    <source>
        <dbReference type="Proteomes" id="UP000620559"/>
    </source>
</evidence>
<dbReference type="CDD" id="cd06260">
    <property type="entry name" value="DUF820-like"/>
    <property type="match status" value="1"/>
</dbReference>
<gene>
    <name evidence="2" type="ORF">IQ247_13385</name>
</gene>
<dbReference type="SUPFAM" id="SSF52980">
    <property type="entry name" value="Restriction endonuclease-like"/>
    <property type="match status" value="1"/>
</dbReference>
<sequence>MVSFKELIEDSKETFGDSSSIRLTISDVSWDSYELILAKLEDNSHYRVTYLDEVLEIVSPSKKHENVKSRIGFLLEFYFCKKKINHFSMGSTTVRNRLKQAGVEPDECYCFDDDEKEIPDLAIEVTITSGSIKKLETYSRLGVTEVWFWKKNKFSLYYLRDLKQFALNFGYEEIQSSELIPELNIAFLSECVTIPNQVDAWEQFEQGI</sequence>
<reference evidence="2" key="1">
    <citation type="submission" date="2020-10" db="EMBL/GenBank/DDBJ databases">
        <authorList>
            <person name="Castelo-Branco R."/>
            <person name="Eusebio N."/>
            <person name="Adriana R."/>
            <person name="Vieira A."/>
            <person name="Brugerolle De Fraissinette N."/>
            <person name="Rezende De Castro R."/>
            <person name="Schneider M.P."/>
            <person name="Vasconcelos V."/>
            <person name="Leao P.N."/>
        </authorList>
    </citation>
    <scope>NUCLEOTIDE SEQUENCE</scope>
    <source>
        <strain evidence="2">LEGE 06105</strain>
    </source>
</reference>
<keyword evidence="2" id="KW-0255">Endonuclease</keyword>
<keyword evidence="3" id="KW-1185">Reference proteome</keyword>
<dbReference type="AlphaFoldDB" id="A0A8J7F2M7"/>
<keyword evidence="2" id="KW-0540">Nuclease</keyword>
<accession>A0A8J7F2M7</accession>
<dbReference type="PANTHER" id="PTHR47152">
    <property type="entry name" value="SLR2084 PROTEIN-RELATED"/>
    <property type="match status" value="1"/>
</dbReference>
<dbReference type="InterPro" id="IPR012296">
    <property type="entry name" value="Nuclease_put_TT1808"/>
</dbReference>
<protein>
    <submittedName>
        <fullName evidence="2">Uma2 family endonuclease</fullName>
    </submittedName>
</protein>
<dbReference type="InterPro" id="IPR008538">
    <property type="entry name" value="Uma2"/>
</dbReference>